<reference evidence="1 2" key="1">
    <citation type="journal article" date="2013" name="Proc. Natl. Acad. Sci. U.S.A.">
        <title>The king cobra genome reveals dynamic gene evolution and adaptation in the snake venom system.</title>
        <authorList>
            <person name="Vonk F.J."/>
            <person name="Casewell N.R."/>
            <person name="Henkel C.V."/>
            <person name="Heimberg A.M."/>
            <person name="Jansen H.J."/>
            <person name="McCleary R.J."/>
            <person name="Kerkkamp H.M."/>
            <person name="Vos R.A."/>
            <person name="Guerreiro I."/>
            <person name="Calvete J.J."/>
            <person name="Wuster W."/>
            <person name="Woods A.E."/>
            <person name="Logan J.M."/>
            <person name="Harrison R.A."/>
            <person name="Castoe T.A."/>
            <person name="de Koning A.P."/>
            <person name="Pollock D.D."/>
            <person name="Yandell M."/>
            <person name="Calderon D."/>
            <person name="Renjifo C."/>
            <person name="Currier R.B."/>
            <person name="Salgado D."/>
            <person name="Pla D."/>
            <person name="Sanz L."/>
            <person name="Hyder A.S."/>
            <person name="Ribeiro J.M."/>
            <person name="Arntzen J.W."/>
            <person name="van den Thillart G.E."/>
            <person name="Boetzer M."/>
            <person name="Pirovano W."/>
            <person name="Dirks R.P."/>
            <person name="Spaink H.P."/>
            <person name="Duboule D."/>
            <person name="McGlinn E."/>
            <person name="Kini R.M."/>
            <person name="Richardson M.K."/>
        </authorList>
    </citation>
    <scope>NUCLEOTIDE SEQUENCE</scope>
    <source>
        <tissue evidence="1">Blood</tissue>
    </source>
</reference>
<evidence type="ECO:0000313" key="2">
    <source>
        <dbReference type="Proteomes" id="UP000018936"/>
    </source>
</evidence>
<proteinExistence type="predicted"/>
<name>V8PIB7_OPHHA</name>
<organism evidence="1 2">
    <name type="scientific">Ophiophagus hannah</name>
    <name type="common">King cobra</name>
    <name type="synonym">Naja hannah</name>
    <dbReference type="NCBI Taxonomy" id="8665"/>
    <lineage>
        <taxon>Eukaryota</taxon>
        <taxon>Metazoa</taxon>
        <taxon>Chordata</taxon>
        <taxon>Craniata</taxon>
        <taxon>Vertebrata</taxon>
        <taxon>Euteleostomi</taxon>
        <taxon>Lepidosauria</taxon>
        <taxon>Squamata</taxon>
        <taxon>Bifurcata</taxon>
        <taxon>Unidentata</taxon>
        <taxon>Episquamata</taxon>
        <taxon>Toxicofera</taxon>
        <taxon>Serpentes</taxon>
        <taxon>Colubroidea</taxon>
        <taxon>Elapidae</taxon>
        <taxon>Elapinae</taxon>
        <taxon>Ophiophagus</taxon>
    </lineage>
</organism>
<dbReference type="AlphaFoldDB" id="V8PIB7"/>
<accession>V8PIB7</accession>
<protein>
    <submittedName>
        <fullName evidence="1">Uncharacterized protein</fullName>
    </submittedName>
</protein>
<dbReference type="Proteomes" id="UP000018936">
    <property type="component" value="Unassembled WGS sequence"/>
</dbReference>
<sequence length="133" mass="15034">MRLANRDHKNLKDIVNSGQLEYQSHPLTDFGDLAGVELVPSAEPMQQNDVIATKQQQDLFVDHDSYNLISYNTIFPEPLASWLSAGKLRFSSTTDVCLLSHMAEPAYEAPPSPMWNQNRLVPDPKQPYPFPVH</sequence>
<gene>
    <name evidence="1" type="ORF">L345_00077</name>
</gene>
<evidence type="ECO:0000313" key="1">
    <source>
        <dbReference type="EMBL" id="ETE74080.1"/>
    </source>
</evidence>
<feature type="non-terminal residue" evidence="1">
    <location>
        <position position="1"/>
    </location>
</feature>
<dbReference type="EMBL" id="AZIM01000008">
    <property type="protein sequence ID" value="ETE74080.1"/>
    <property type="molecule type" value="Genomic_DNA"/>
</dbReference>
<comment type="caution">
    <text evidence="1">The sequence shown here is derived from an EMBL/GenBank/DDBJ whole genome shotgun (WGS) entry which is preliminary data.</text>
</comment>
<keyword evidence="2" id="KW-1185">Reference proteome</keyword>